<evidence type="ECO:0000256" key="4">
    <source>
        <dbReference type="ARBA" id="ARBA00013213"/>
    </source>
</evidence>
<feature type="domain" description="Homoserine dehydrogenase catalytic" evidence="14">
    <location>
        <begin position="132"/>
        <end position="311"/>
    </location>
</feature>
<dbReference type="PANTHER" id="PTHR43331:SF1">
    <property type="entry name" value="HOMOSERINE DEHYDROGENASE"/>
    <property type="match status" value="1"/>
</dbReference>
<dbReference type="GO" id="GO:0050661">
    <property type="term" value="F:NADP binding"/>
    <property type="evidence" value="ECO:0007669"/>
    <property type="project" value="InterPro"/>
</dbReference>
<dbReference type="Proteomes" id="UP000886741">
    <property type="component" value="Unassembled WGS sequence"/>
</dbReference>
<sequence length="399" mass="42829">MANIAIMGFGTVGSGVAEVVHTNQDSIRRRTLEPVTVKYILDTRDFPNSPYGHLVIHDFSIIEQDPDIQVVVECIGGCGVALDFTRRALLAGKDVVTSNKALVAAHGLELLALAKEHGRNFLFEASVGGGIPVLRPLAFCLAGNRIEEICGILNGTTNYILTKMIRDGEQFDDILKWAQEKGYAEADPTDDVEGKDACRKICILAALAYGIHVYPEQVYTCGINGIRPQDVACADALGMQIKLFGRTFLTEEGKIALYVSPHLIPNDKPLASVEGVFNAIMIRGNAVGETMFYGRGAGKLPTASAVVGDVVDCILHREKRRAIDWEAGSGEEVVPFESLELRWLVRTEAAAGAVAAALGPVEAVPGQNGAYVTGPVSKAKLDELREKGFSILSAIPVLD</sequence>
<dbReference type="Pfam" id="PF03447">
    <property type="entry name" value="NAD_binding_3"/>
    <property type="match status" value="1"/>
</dbReference>
<gene>
    <name evidence="16" type="ORF">IAA83_09520</name>
</gene>
<dbReference type="Gene3D" id="3.30.360.10">
    <property type="entry name" value="Dihydrodipicolinate Reductase, domain 2"/>
    <property type="match status" value="1"/>
</dbReference>
<evidence type="ECO:0000313" key="16">
    <source>
        <dbReference type="EMBL" id="HIS65590.1"/>
    </source>
</evidence>
<evidence type="ECO:0000256" key="10">
    <source>
        <dbReference type="ARBA" id="ARBA00023167"/>
    </source>
</evidence>
<accession>A0A9D1JTN1</accession>
<comment type="caution">
    <text evidence="16">The sequence shown here is derived from an EMBL/GenBank/DDBJ whole genome shotgun (WGS) entry which is preliminary data.</text>
</comment>
<dbReference type="PROSITE" id="PS01042">
    <property type="entry name" value="HOMOSER_DHGENASE"/>
    <property type="match status" value="1"/>
</dbReference>
<evidence type="ECO:0000259" key="14">
    <source>
        <dbReference type="Pfam" id="PF00742"/>
    </source>
</evidence>
<keyword evidence="8 12" id="KW-0560">Oxidoreductase</keyword>
<dbReference type="AlphaFoldDB" id="A0A9D1JTN1"/>
<name>A0A9D1JTN1_9FIRM</name>
<dbReference type="Gene3D" id="3.40.50.720">
    <property type="entry name" value="NAD(P)-binding Rossmann-like Domain"/>
    <property type="match status" value="1"/>
</dbReference>
<dbReference type="NCBIfam" id="NF004976">
    <property type="entry name" value="PRK06349.1"/>
    <property type="match status" value="1"/>
</dbReference>
<reference evidence="16" key="2">
    <citation type="journal article" date="2021" name="PeerJ">
        <title>Extensive microbial diversity within the chicken gut microbiome revealed by metagenomics and culture.</title>
        <authorList>
            <person name="Gilroy R."/>
            <person name="Ravi A."/>
            <person name="Getino M."/>
            <person name="Pursley I."/>
            <person name="Horton D.L."/>
            <person name="Alikhan N.F."/>
            <person name="Baker D."/>
            <person name="Gharbi K."/>
            <person name="Hall N."/>
            <person name="Watson M."/>
            <person name="Adriaenssens E.M."/>
            <person name="Foster-Nyarko E."/>
            <person name="Jarju S."/>
            <person name="Secka A."/>
            <person name="Antonio M."/>
            <person name="Oren A."/>
            <person name="Chaudhuri R.R."/>
            <person name="La Ragione R."/>
            <person name="Hildebrand F."/>
            <person name="Pallen M.J."/>
        </authorList>
    </citation>
    <scope>NUCLEOTIDE SEQUENCE</scope>
    <source>
        <strain evidence="16">ChiBcec16-1751</strain>
    </source>
</reference>
<keyword evidence="7 12" id="KW-0791">Threonine biosynthesis</keyword>
<comment type="catalytic activity">
    <reaction evidence="11">
        <text>L-homoserine + NADP(+) = L-aspartate 4-semialdehyde + NADPH + H(+)</text>
        <dbReference type="Rhea" id="RHEA:15761"/>
        <dbReference type="ChEBI" id="CHEBI:15378"/>
        <dbReference type="ChEBI" id="CHEBI:57476"/>
        <dbReference type="ChEBI" id="CHEBI:57783"/>
        <dbReference type="ChEBI" id="CHEBI:58349"/>
        <dbReference type="ChEBI" id="CHEBI:537519"/>
        <dbReference type="EC" id="1.1.1.3"/>
    </reaction>
    <physiologicalReaction direction="right-to-left" evidence="11">
        <dbReference type="Rhea" id="RHEA:15763"/>
    </physiologicalReaction>
</comment>
<evidence type="ECO:0000256" key="12">
    <source>
        <dbReference type="RuleBase" id="RU000579"/>
    </source>
</evidence>
<dbReference type="Pfam" id="PF00742">
    <property type="entry name" value="Homoserine_dh"/>
    <property type="match status" value="1"/>
</dbReference>
<dbReference type="PANTHER" id="PTHR43331">
    <property type="entry name" value="HOMOSERINE DEHYDROGENASE"/>
    <property type="match status" value="1"/>
</dbReference>
<dbReference type="InterPro" id="IPR019811">
    <property type="entry name" value="HDH_CS"/>
</dbReference>
<evidence type="ECO:0000313" key="17">
    <source>
        <dbReference type="Proteomes" id="UP000886741"/>
    </source>
</evidence>
<dbReference type="GO" id="GO:0009086">
    <property type="term" value="P:methionine biosynthetic process"/>
    <property type="evidence" value="ECO:0007669"/>
    <property type="project" value="UniProtKB-KW"/>
</dbReference>
<dbReference type="InterPro" id="IPR001342">
    <property type="entry name" value="HDH_cat"/>
</dbReference>
<dbReference type="EC" id="1.1.1.3" evidence="4 12"/>
<dbReference type="EMBL" id="DVJJ01000143">
    <property type="protein sequence ID" value="HIS65590.1"/>
    <property type="molecule type" value="Genomic_DNA"/>
</dbReference>
<comment type="pathway">
    <text evidence="1 12">Amino-acid biosynthesis; L-threonine biosynthesis; L-threonine from L-aspartate: step 3/5.</text>
</comment>
<feature type="domain" description="Aspartate/homoserine dehydrogenase NAD-binding" evidence="15">
    <location>
        <begin position="8"/>
        <end position="124"/>
    </location>
</feature>
<keyword evidence="6 12" id="KW-0028">Amino-acid biosynthesis</keyword>
<evidence type="ECO:0000256" key="13">
    <source>
        <dbReference type="RuleBase" id="RU004171"/>
    </source>
</evidence>
<dbReference type="FunFam" id="3.30.360.10:FF:000005">
    <property type="entry name" value="Homoserine dehydrogenase"/>
    <property type="match status" value="1"/>
</dbReference>
<reference evidence="16" key="1">
    <citation type="submission" date="2020-10" db="EMBL/GenBank/DDBJ databases">
        <authorList>
            <person name="Gilroy R."/>
        </authorList>
    </citation>
    <scope>NUCLEOTIDE SEQUENCE</scope>
    <source>
        <strain evidence="16">ChiBcec16-1751</strain>
    </source>
</reference>
<keyword evidence="12" id="KW-0521">NADP</keyword>
<evidence type="ECO:0000256" key="7">
    <source>
        <dbReference type="ARBA" id="ARBA00022697"/>
    </source>
</evidence>
<evidence type="ECO:0000259" key="15">
    <source>
        <dbReference type="Pfam" id="PF03447"/>
    </source>
</evidence>
<dbReference type="GO" id="GO:0004412">
    <property type="term" value="F:homoserine dehydrogenase activity"/>
    <property type="evidence" value="ECO:0007669"/>
    <property type="project" value="UniProtKB-EC"/>
</dbReference>
<keyword evidence="9" id="KW-0915">Sodium</keyword>
<comment type="pathway">
    <text evidence="2 12">Amino-acid biosynthesis; L-methionine biosynthesis via de novo pathway; L-homoserine from L-aspartate: step 3/3.</text>
</comment>
<evidence type="ECO:0000256" key="8">
    <source>
        <dbReference type="ARBA" id="ARBA00023002"/>
    </source>
</evidence>
<dbReference type="SUPFAM" id="SSF55347">
    <property type="entry name" value="Glyceraldehyde-3-phosphate dehydrogenase-like, C-terminal domain"/>
    <property type="match status" value="1"/>
</dbReference>
<dbReference type="SUPFAM" id="SSF51735">
    <property type="entry name" value="NAD(P)-binding Rossmann-fold domains"/>
    <property type="match status" value="1"/>
</dbReference>
<evidence type="ECO:0000256" key="1">
    <source>
        <dbReference type="ARBA" id="ARBA00005056"/>
    </source>
</evidence>
<protein>
    <recommendedName>
        <fullName evidence="5 12">Homoserine dehydrogenase</fullName>
        <ecNumber evidence="4 12">1.1.1.3</ecNumber>
    </recommendedName>
</protein>
<evidence type="ECO:0000256" key="3">
    <source>
        <dbReference type="ARBA" id="ARBA00006753"/>
    </source>
</evidence>
<evidence type="ECO:0000256" key="6">
    <source>
        <dbReference type="ARBA" id="ARBA00022605"/>
    </source>
</evidence>
<dbReference type="InterPro" id="IPR036291">
    <property type="entry name" value="NAD(P)-bd_dom_sf"/>
</dbReference>
<proteinExistence type="inferred from homology"/>
<evidence type="ECO:0000256" key="5">
    <source>
        <dbReference type="ARBA" id="ARBA00013376"/>
    </source>
</evidence>
<evidence type="ECO:0000256" key="11">
    <source>
        <dbReference type="ARBA" id="ARBA00048841"/>
    </source>
</evidence>
<evidence type="ECO:0000256" key="9">
    <source>
        <dbReference type="ARBA" id="ARBA00023053"/>
    </source>
</evidence>
<dbReference type="Gene3D" id="3.30.70.260">
    <property type="match status" value="1"/>
</dbReference>
<organism evidence="16 17">
    <name type="scientific">Candidatus Avoscillospira avistercoris</name>
    <dbReference type="NCBI Taxonomy" id="2840707"/>
    <lineage>
        <taxon>Bacteria</taxon>
        <taxon>Bacillati</taxon>
        <taxon>Bacillota</taxon>
        <taxon>Clostridia</taxon>
        <taxon>Eubacteriales</taxon>
        <taxon>Oscillospiraceae</taxon>
        <taxon>Oscillospiraceae incertae sedis</taxon>
        <taxon>Candidatus Avoscillospira</taxon>
    </lineage>
</organism>
<comment type="similarity">
    <text evidence="3 13">Belongs to the homoserine dehydrogenase family.</text>
</comment>
<dbReference type="GO" id="GO:0009088">
    <property type="term" value="P:threonine biosynthetic process"/>
    <property type="evidence" value="ECO:0007669"/>
    <property type="project" value="UniProtKB-KW"/>
</dbReference>
<dbReference type="InterPro" id="IPR005106">
    <property type="entry name" value="Asp/hSer_DH_NAD-bd"/>
</dbReference>
<evidence type="ECO:0000256" key="2">
    <source>
        <dbReference type="ARBA" id="ARBA00005062"/>
    </source>
</evidence>
<keyword evidence="10 12" id="KW-0486">Methionine biosynthesis</keyword>